<evidence type="ECO:0000313" key="1">
    <source>
        <dbReference type="EMBL" id="QBK88880.1"/>
    </source>
</evidence>
<sequence>MAGNENSTKPVTLQGQSIPIREFDVEKYLDQKKKSGIIVDAIQECDKNCDIDIIENYVDENDSVDKSKSTENKCVGTTKNSWNITFNININLN</sequence>
<protein>
    <submittedName>
        <fullName evidence="1">Uncharacterized protein</fullName>
    </submittedName>
</protein>
<accession>A0A481Z0U7</accession>
<proteinExistence type="predicted"/>
<organism evidence="1">
    <name type="scientific">Mimivirus LCMiAC01</name>
    <dbReference type="NCBI Taxonomy" id="2506608"/>
    <lineage>
        <taxon>Viruses</taxon>
        <taxon>Varidnaviria</taxon>
        <taxon>Bamfordvirae</taxon>
        <taxon>Nucleocytoviricota</taxon>
        <taxon>Megaviricetes</taxon>
        <taxon>Imitervirales</taxon>
        <taxon>Mimiviridae</taxon>
        <taxon>Klosneuvirinae</taxon>
    </lineage>
</organism>
<gene>
    <name evidence="1" type="ORF">LCMiAC01_05620</name>
</gene>
<dbReference type="EMBL" id="MK500403">
    <property type="protein sequence ID" value="QBK88880.1"/>
    <property type="molecule type" value="Genomic_DNA"/>
</dbReference>
<reference evidence="1" key="1">
    <citation type="journal article" date="2019" name="MBio">
        <title>Virus Genomes from Deep Sea Sediments Expand the Ocean Megavirome and Support Independent Origins of Viral Gigantism.</title>
        <authorList>
            <person name="Backstrom D."/>
            <person name="Yutin N."/>
            <person name="Jorgensen S.L."/>
            <person name="Dharamshi J."/>
            <person name="Homa F."/>
            <person name="Zaremba-Niedwiedzka K."/>
            <person name="Spang A."/>
            <person name="Wolf Y.I."/>
            <person name="Koonin E.V."/>
            <person name="Ettema T.J."/>
        </authorList>
    </citation>
    <scope>NUCLEOTIDE SEQUENCE</scope>
</reference>
<name>A0A481Z0U7_9VIRU</name>